<evidence type="ECO:0000259" key="5">
    <source>
        <dbReference type="PROSITE" id="PS51194"/>
    </source>
</evidence>
<dbReference type="EMBL" id="LR130778">
    <property type="protein sequence ID" value="VDN46799.1"/>
    <property type="molecule type" value="Genomic_DNA"/>
</dbReference>
<keyword evidence="6" id="KW-0347">Helicase</keyword>
<organism evidence="6 7">
    <name type="scientific">Petrocella atlantisensis</name>
    <dbReference type="NCBI Taxonomy" id="2173034"/>
    <lineage>
        <taxon>Bacteria</taxon>
        <taxon>Bacillati</taxon>
        <taxon>Bacillota</taxon>
        <taxon>Clostridia</taxon>
        <taxon>Lachnospirales</taxon>
        <taxon>Vallitaleaceae</taxon>
        <taxon>Petrocella</taxon>
    </lineage>
</organism>
<feature type="domain" description="Helicase ATP-binding" evidence="4">
    <location>
        <begin position="619"/>
        <end position="776"/>
    </location>
</feature>
<dbReference type="SUPFAM" id="SSF52540">
    <property type="entry name" value="P-loop containing nucleoside triphosphate hydrolases"/>
    <property type="match status" value="2"/>
</dbReference>
<evidence type="ECO:0000256" key="1">
    <source>
        <dbReference type="ARBA" id="ARBA00022801"/>
    </source>
</evidence>
<dbReference type="Pfam" id="PF00271">
    <property type="entry name" value="Helicase_C"/>
    <property type="match status" value="1"/>
</dbReference>
<protein>
    <submittedName>
        <fullName evidence="6">Helicase SNF2</fullName>
    </submittedName>
</protein>
<dbReference type="AlphaFoldDB" id="A0A3P7S1N4"/>
<keyword evidence="7" id="KW-1185">Reference proteome</keyword>
<feature type="domain" description="SWIM-type" evidence="3">
    <location>
        <begin position="54"/>
        <end position="91"/>
    </location>
</feature>
<proteinExistence type="predicted"/>
<dbReference type="GO" id="GO:0008270">
    <property type="term" value="F:zinc ion binding"/>
    <property type="evidence" value="ECO:0007669"/>
    <property type="project" value="UniProtKB-KW"/>
</dbReference>
<dbReference type="CDD" id="cd18012">
    <property type="entry name" value="DEXQc_arch_SWI2_SNF2"/>
    <property type="match status" value="1"/>
</dbReference>
<feature type="domain" description="Helicase C-terminal" evidence="5">
    <location>
        <begin position="901"/>
        <end position="1054"/>
    </location>
</feature>
<evidence type="ECO:0000313" key="7">
    <source>
        <dbReference type="Proteomes" id="UP000279029"/>
    </source>
</evidence>
<dbReference type="InterPro" id="IPR001650">
    <property type="entry name" value="Helicase_C-like"/>
</dbReference>
<dbReference type="KEGG" id="cbar:PATL70BA_0924"/>
<dbReference type="GO" id="GO:0005524">
    <property type="term" value="F:ATP binding"/>
    <property type="evidence" value="ECO:0007669"/>
    <property type="project" value="InterPro"/>
</dbReference>
<keyword evidence="2" id="KW-0863">Zinc-finger</keyword>
<dbReference type="PANTHER" id="PTHR10799">
    <property type="entry name" value="SNF2/RAD54 HELICASE FAMILY"/>
    <property type="match status" value="1"/>
</dbReference>
<dbReference type="InterPro" id="IPR000330">
    <property type="entry name" value="SNF2_N"/>
</dbReference>
<sequence length="1067" mass="123495">MIQLTLQWIKTFAGNDRKFKSGFMIHQQNNILSIEASSKNGFHIILKDLKDEQFELNLSFYSDTGTFKRSRCTCYDSQPCIHTLASLLYILYKKESLTLDLTQNQTLKMFQSFEQVLISPTSDNQLALLNLEVNLHPKDAYHNTLQSAISLKVGLFQTYVVKNIEAFVYAVMEKHIYAISKTLTYDPQTFTFTDEDYKLIVLLHDFYKTRLFLLPKHQSLVSTPIKASYQILPDAYLKRLLELLKHKPFNLDYDGMLFKDQVIIDHLEIDLFLMEENGHYNVSVNAYDIYFPLTEDYSYAFYNNQISCLSAIKAEAFKLFYKHFIDKSLDIQHDHIHNFMNQILPVLEMIGYVTLEPTVAQKVLRYPLEAKIYLDKDMEQLKLKVFFIYGPYEFGLYPESEPEPDDQIIFRQLGTEQRIRALLKDTHHQIDNQGLLTFATEDDQFYFIDQILPRLQKLGTLYYSDSFKDIYLRSEKQLSASVSYNSGSNLLDLSFEMEGISQEEIFTLLKAIVEKKRYFKLSDGSFFKIQDTLAHQMSVLDSHYTLLDATQDDNTLRLPGHHAFFLDHLMSSTQTVHYNQAYKKLLNAIQNPETYLIEVPNHLDAILRDYQKTGYRWLSALTSYGLGGILADDMGLGKTLQAITLMTSYVSDLPSLVIAPTSLLYNWEEEVHKFAPNQKTVVISGNKNERIEQIETLCNDVIIITSYGALKRDLPHYKQTFMFCIIDEAQHIKNPKSQNAIAVKHINALHRFALTGTPIENTLTELWSIFDFILPGFLGNANYFAKTYEKPITKDNDHHCLKQLNQMIAPFILRRIKQDVLKELPPKIETKVTIELNKHQKKIYMAYIEKAKMEMEHLQYLSGGQKNMKILSILMRLRQICCHPSLFIDQYNHGSSKMDLLLELVIDSIESGHRMLIFSQFTSMLGMIQTLLDKHKIESYYLDGSVPPNKRQEMVHDFNTGFHSVFLISLKAGGTGLNLTGADVVIHVDPWWNPAVENQATDRVYRIGQKKCVQVYKLITAGTIEEKIFTLQQKKQNLIEHVIKPGETFINKLTAHELQNLFDSEPK</sequence>
<dbReference type="InterPro" id="IPR013663">
    <property type="entry name" value="Helicase_SWF/SNF/SWI_bac"/>
</dbReference>
<reference evidence="6 7" key="1">
    <citation type="submission" date="2018-09" db="EMBL/GenBank/DDBJ databases">
        <authorList>
            <person name="Postec A."/>
        </authorList>
    </citation>
    <scope>NUCLEOTIDE SEQUENCE [LARGE SCALE GENOMIC DNA]</scope>
    <source>
        <strain evidence="6">70B-A</strain>
    </source>
</reference>
<keyword evidence="1" id="KW-0378">Hydrolase</keyword>
<evidence type="ECO:0000259" key="3">
    <source>
        <dbReference type="PROSITE" id="PS50966"/>
    </source>
</evidence>
<dbReference type="InterPro" id="IPR014001">
    <property type="entry name" value="Helicase_ATP-bd"/>
</dbReference>
<dbReference type="PROSITE" id="PS51194">
    <property type="entry name" value="HELICASE_CTER"/>
    <property type="match status" value="1"/>
</dbReference>
<name>A0A3P7S1N4_9FIRM</name>
<gene>
    <name evidence="6" type="ORF">PATL70BA_0924</name>
</gene>
<accession>A0A3P7S1N4</accession>
<dbReference type="GO" id="GO:0016787">
    <property type="term" value="F:hydrolase activity"/>
    <property type="evidence" value="ECO:0007669"/>
    <property type="project" value="UniProtKB-KW"/>
</dbReference>
<dbReference type="OrthoDB" id="9814088at2"/>
<dbReference type="GO" id="GO:0004386">
    <property type="term" value="F:helicase activity"/>
    <property type="evidence" value="ECO:0007669"/>
    <property type="project" value="UniProtKB-KW"/>
</dbReference>
<dbReference type="InterPro" id="IPR007527">
    <property type="entry name" value="Znf_SWIM"/>
</dbReference>
<dbReference type="InterPro" id="IPR049730">
    <property type="entry name" value="SNF2/RAD54-like_C"/>
</dbReference>
<dbReference type="Pfam" id="PF08455">
    <property type="entry name" value="SNF2_assoc"/>
    <property type="match status" value="1"/>
</dbReference>
<dbReference type="SMART" id="SM00487">
    <property type="entry name" value="DEXDc"/>
    <property type="match status" value="1"/>
</dbReference>
<evidence type="ECO:0000259" key="4">
    <source>
        <dbReference type="PROSITE" id="PS51192"/>
    </source>
</evidence>
<evidence type="ECO:0000313" key="6">
    <source>
        <dbReference type="EMBL" id="VDN46799.1"/>
    </source>
</evidence>
<dbReference type="PROSITE" id="PS51192">
    <property type="entry name" value="HELICASE_ATP_BIND_1"/>
    <property type="match status" value="1"/>
</dbReference>
<dbReference type="InterPro" id="IPR027417">
    <property type="entry name" value="P-loop_NTPase"/>
</dbReference>
<dbReference type="SMART" id="SM00490">
    <property type="entry name" value="HELICc"/>
    <property type="match status" value="1"/>
</dbReference>
<dbReference type="CDD" id="cd18793">
    <property type="entry name" value="SF2_C_SNF"/>
    <property type="match status" value="1"/>
</dbReference>
<dbReference type="Proteomes" id="UP000279029">
    <property type="component" value="Chromosome"/>
</dbReference>
<keyword evidence="6" id="KW-0067">ATP-binding</keyword>
<dbReference type="RefSeq" id="WP_125136241.1">
    <property type="nucleotide sequence ID" value="NZ_LR130778.1"/>
</dbReference>
<dbReference type="Gene3D" id="3.40.50.300">
    <property type="entry name" value="P-loop containing nucleotide triphosphate hydrolases"/>
    <property type="match status" value="1"/>
</dbReference>
<keyword evidence="6" id="KW-0547">Nucleotide-binding</keyword>
<dbReference type="InterPro" id="IPR038718">
    <property type="entry name" value="SNF2-like_sf"/>
</dbReference>
<keyword evidence="2" id="KW-0479">Metal-binding</keyword>
<dbReference type="Pfam" id="PF00176">
    <property type="entry name" value="SNF2-rel_dom"/>
    <property type="match status" value="1"/>
</dbReference>
<dbReference type="PROSITE" id="PS50966">
    <property type="entry name" value="ZF_SWIM"/>
    <property type="match status" value="1"/>
</dbReference>
<dbReference type="Gene3D" id="3.40.50.10810">
    <property type="entry name" value="Tandem AAA-ATPase domain"/>
    <property type="match status" value="1"/>
</dbReference>
<keyword evidence="2" id="KW-0862">Zinc</keyword>
<dbReference type="FunFam" id="3.40.50.300:FF:000533">
    <property type="entry name" value="Helicase, Snf2 family"/>
    <property type="match status" value="1"/>
</dbReference>
<evidence type="ECO:0000256" key="2">
    <source>
        <dbReference type="PROSITE-ProRule" id="PRU00325"/>
    </source>
</evidence>